<evidence type="ECO:0000313" key="4">
    <source>
        <dbReference type="Proteomes" id="UP000023152"/>
    </source>
</evidence>
<evidence type="ECO:0000256" key="2">
    <source>
        <dbReference type="SAM" id="Phobius"/>
    </source>
</evidence>
<proteinExistence type="predicted"/>
<accession>X6MA51</accession>
<evidence type="ECO:0000256" key="1">
    <source>
        <dbReference type="SAM" id="MobiDB-lite"/>
    </source>
</evidence>
<dbReference type="AlphaFoldDB" id="X6MA51"/>
<name>X6MA51_RETFI</name>
<comment type="caution">
    <text evidence="3">The sequence shown here is derived from an EMBL/GenBank/DDBJ whole genome shotgun (WGS) entry which is preliminary data.</text>
</comment>
<gene>
    <name evidence="3" type="ORF">RFI_27501</name>
</gene>
<keyword evidence="2" id="KW-0812">Transmembrane</keyword>
<reference evidence="3 4" key="1">
    <citation type="journal article" date="2013" name="Curr. Biol.">
        <title>The Genome of the Foraminiferan Reticulomyxa filosa.</title>
        <authorList>
            <person name="Glockner G."/>
            <person name="Hulsmann N."/>
            <person name="Schleicher M."/>
            <person name="Noegel A.A."/>
            <person name="Eichinger L."/>
            <person name="Gallinger C."/>
            <person name="Pawlowski J."/>
            <person name="Sierra R."/>
            <person name="Euteneuer U."/>
            <person name="Pillet L."/>
            <person name="Moustafa A."/>
            <person name="Platzer M."/>
            <person name="Groth M."/>
            <person name="Szafranski K."/>
            <person name="Schliwa M."/>
        </authorList>
    </citation>
    <scope>NUCLEOTIDE SEQUENCE [LARGE SCALE GENOMIC DNA]</scope>
</reference>
<keyword evidence="2" id="KW-0472">Membrane</keyword>
<dbReference type="EMBL" id="ASPP01023845">
    <property type="protein sequence ID" value="ETO09875.1"/>
    <property type="molecule type" value="Genomic_DNA"/>
</dbReference>
<keyword evidence="4" id="KW-1185">Reference proteome</keyword>
<feature type="transmembrane region" description="Helical" evidence="2">
    <location>
        <begin position="141"/>
        <end position="163"/>
    </location>
</feature>
<feature type="compositionally biased region" description="Basic and acidic residues" evidence="1">
    <location>
        <begin position="1"/>
        <end position="20"/>
    </location>
</feature>
<protein>
    <submittedName>
        <fullName evidence="3">Uncharacterized protein</fullName>
    </submittedName>
</protein>
<evidence type="ECO:0000313" key="3">
    <source>
        <dbReference type="EMBL" id="ETO09875.1"/>
    </source>
</evidence>
<sequence>MKNTSAHEKKDKNQSAKANEKMFNTKHSKIQTSPKTKAKRIVKKDMTMLMKMNMHKQTKQSAVANLEHKASMLPQAKDQSIGIGIGVDMITKLVQRLNILDSQEMFAIFEKMRTAVLINSLLKKKTNLQEKLYLNCGKDVSFIDGVLFCFVLAVIDCAIMQLYDNLRL</sequence>
<organism evidence="3 4">
    <name type="scientific">Reticulomyxa filosa</name>
    <dbReference type="NCBI Taxonomy" id="46433"/>
    <lineage>
        <taxon>Eukaryota</taxon>
        <taxon>Sar</taxon>
        <taxon>Rhizaria</taxon>
        <taxon>Retaria</taxon>
        <taxon>Foraminifera</taxon>
        <taxon>Monothalamids</taxon>
        <taxon>Reticulomyxidae</taxon>
        <taxon>Reticulomyxa</taxon>
    </lineage>
</organism>
<feature type="region of interest" description="Disordered" evidence="1">
    <location>
        <begin position="1"/>
        <end position="38"/>
    </location>
</feature>
<keyword evidence="2" id="KW-1133">Transmembrane helix</keyword>
<dbReference type="Proteomes" id="UP000023152">
    <property type="component" value="Unassembled WGS sequence"/>
</dbReference>